<protein>
    <submittedName>
        <fullName evidence="1">Uncharacterized protein</fullName>
    </submittedName>
</protein>
<sequence>ENLWQNSTTVTFRDADKKAVHHFDPTTSERIFACESCDEILFQEGSGGSTLFRTVGSGQMKLPPGIQVRAKGGSAKCL</sequence>
<accession>A0A9P4K6Z5</accession>
<organism evidence="1 2">
    <name type="scientific">Lojkania enalia</name>
    <dbReference type="NCBI Taxonomy" id="147567"/>
    <lineage>
        <taxon>Eukaryota</taxon>
        <taxon>Fungi</taxon>
        <taxon>Dikarya</taxon>
        <taxon>Ascomycota</taxon>
        <taxon>Pezizomycotina</taxon>
        <taxon>Dothideomycetes</taxon>
        <taxon>Pleosporomycetidae</taxon>
        <taxon>Pleosporales</taxon>
        <taxon>Pleosporales incertae sedis</taxon>
        <taxon>Lojkania</taxon>
    </lineage>
</organism>
<name>A0A9P4K6Z5_9PLEO</name>
<dbReference type="EMBL" id="ML986620">
    <property type="protein sequence ID" value="KAF2263964.1"/>
    <property type="molecule type" value="Genomic_DNA"/>
</dbReference>
<evidence type="ECO:0000313" key="1">
    <source>
        <dbReference type="EMBL" id="KAF2263964.1"/>
    </source>
</evidence>
<dbReference type="OrthoDB" id="3783360at2759"/>
<comment type="caution">
    <text evidence="1">The sequence shown here is derived from an EMBL/GenBank/DDBJ whole genome shotgun (WGS) entry which is preliminary data.</text>
</comment>
<gene>
    <name evidence="1" type="ORF">CC78DRAFT_464589</name>
</gene>
<evidence type="ECO:0000313" key="2">
    <source>
        <dbReference type="Proteomes" id="UP000800093"/>
    </source>
</evidence>
<keyword evidence="2" id="KW-1185">Reference proteome</keyword>
<proteinExistence type="predicted"/>
<reference evidence="2" key="1">
    <citation type="journal article" date="2020" name="Stud. Mycol.">
        <title>101 Dothideomycetes genomes: A test case for predicting lifestyles and emergence of pathogens.</title>
        <authorList>
            <person name="Haridas S."/>
            <person name="Albert R."/>
            <person name="Binder M."/>
            <person name="Bloem J."/>
            <person name="LaButti K."/>
            <person name="Salamov A."/>
            <person name="Andreopoulos B."/>
            <person name="Baker S."/>
            <person name="Barry K."/>
            <person name="Bills G."/>
            <person name="Bluhm B."/>
            <person name="Cannon C."/>
            <person name="Castanera R."/>
            <person name="Culley D."/>
            <person name="Daum C."/>
            <person name="Ezra D."/>
            <person name="Gonzalez J."/>
            <person name="Henrissat B."/>
            <person name="Kuo A."/>
            <person name="Liang C."/>
            <person name="Lipzen A."/>
            <person name="Lutzoni F."/>
            <person name="Magnuson J."/>
            <person name="Mondo S."/>
            <person name="Nolan M."/>
            <person name="Ohm R."/>
            <person name="Pangilinan J."/>
            <person name="Park H.-J."/>
            <person name="Ramirez L."/>
            <person name="Alfaro M."/>
            <person name="Sun H."/>
            <person name="Tritt A."/>
            <person name="Yoshinaga Y."/>
            <person name="Zwiers L.-H."/>
            <person name="Turgeon B."/>
            <person name="Goodwin S."/>
            <person name="Spatafora J."/>
            <person name="Crous P."/>
            <person name="Grigoriev I."/>
        </authorList>
    </citation>
    <scope>NUCLEOTIDE SEQUENCE [LARGE SCALE GENOMIC DNA]</scope>
    <source>
        <strain evidence="2">CBS 304.66</strain>
    </source>
</reference>
<dbReference type="AlphaFoldDB" id="A0A9P4K6Z5"/>
<feature type="non-terminal residue" evidence="1">
    <location>
        <position position="1"/>
    </location>
</feature>
<dbReference type="Proteomes" id="UP000800093">
    <property type="component" value="Unassembled WGS sequence"/>
</dbReference>